<evidence type="ECO:0000313" key="5">
    <source>
        <dbReference type="Proteomes" id="UP001295684"/>
    </source>
</evidence>
<name>A0AAD1XXL8_EUPCR</name>
<dbReference type="EMBL" id="CAMPGE010022718">
    <property type="protein sequence ID" value="CAI2380739.1"/>
    <property type="molecule type" value="Genomic_DNA"/>
</dbReference>
<protein>
    <submittedName>
        <fullName evidence="4">Uncharacterized protein</fullName>
    </submittedName>
</protein>
<dbReference type="AlphaFoldDB" id="A0AAD1XXL8"/>
<feature type="transmembrane region" description="Helical" evidence="3">
    <location>
        <begin position="36"/>
        <end position="61"/>
    </location>
</feature>
<keyword evidence="3" id="KW-1133">Transmembrane helix</keyword>
<feature type="compositionally biased region" description="Pro residues" evidence="2">
    <location>
        <begin position="474"/>
        <end position="490"/>
    </location>
</feature>
<accession>A0AAD1XXL8</accession>
<keyword evidence="3" id="KW-0812">Transmembrane</keyword>
<evidence type="ECO:0000256" key="2">
    <source>
        <dbReference type="SAM" id="MobiDB-lite"/>
    </source>
</evidence>
<keyword evidence="3" id="KW-0472">Membrane</keyword>
<keyword evidence="1" id="KW-0175">Coiled coil</keyword>
<organism evidence="4 5">
    <name type="scientific">Euplotes crassus</name>
    <dbReference type="NCBI Taxonomy" id="5936"/>
    <lineage>
        <taxon>Eukaryota</taxon>
        <taxon>Sar</taxon>
        <taxon>Alveolata</taxon>
        <taxon>Ciliophora</taxon>
        <taxon>Intramacronucleata</taxon>
        <taxon>Spirotrichea</taxon>
        <taxon>Hypotrichia</taxon>
        <taxon>Euplotida</taxon>
        <taxon>Euplotidae</taxon>
        <taxon>Moneuplotes</taxon>
    </lineage>
</organism>
<comment type="caution">
    <text evidence="4">The sequence shown here is derived from an EMBL/GenBank/DDBJ whole genome shotgun (WGS) entry which is preliminary data.</text>
</comment>
<keyword evidence="5" id="KW-1185">Reference proteome</keyword>
<feature type="coiled-coil region" evidence="1">
    <location>
        <begin position="355"/>
        <end position="382"/>
    </location>
</feature>
<proteinExistence type="predicted"/>
<gene>
    <name evidence="4" type="ORF">ECRASSUSDP1_LOCUS22179</name>
</gene>
<evidence type="ECO:0000256" key="3">
    <source>
        <dbReference type="SAM" id="Phobius"/>
    </source>
</evidence>
<evidence type="ECO:0000256" key="1">
    <source>
        <dbReference type="SAM" id="Coils"/>
    </source>
</evidence>
<evidence type="ECO:0000313" key="4">
    <source>
        <dbReference type="EMBL" id="CAI2380739.1"/>
    </source>
</evidence>
<reference evidence="4" key="1">
    <citation type="submission" date="2023-07" db="EMBL/GenBank/DDBJ databases">
        <authorList>
            <consortium name="AG Swart"/>
            <person name="Singh M."/>
            <person name="Singh A."/>
            <person name="Seah K."/>
            <person name="Emmerich C."/>
        </authorList>
    </citation>
    <scope>NUCLEOTIDE SEQUENCE</scope>
    <source>
        <strain evidence="4">DP1</strain>
    </source>
</reference>
<dbReference type="Proteomes" id="UP001295684">
    <property type="component" value="Unassembled WGS sequence"/>
</dbReference>
<sequence>MAGLVTKAIKWSAKQIKKQNLFDESISLTHKTKNNFMAFMAGLVSIAMMVFLIGIGIILAIRMIKKSEMQWNQNTTRASLRSDTTLVNVTEADMISVRVVLTSILPDYYAYDLNQIFNISFGNIEQTYAEDFEAEIKEANLTYARCTKYDFPESRLHPSLEKYTATGQIKQMCFNLTGTSIAGNSNSRDLYKYVRLHLSLRSQFIDIMKESKFSLQFEIQSRYVDLNDLDNPIKSIYWDYTLGTVGDLENWGAHRYKFDILRNEVELQDTWWNFLSNPTTKEFKSVDTDSYNYERLGDYLATLYTIDFSLGEKTNQYGRKVLNFLDVTGVVGGLFEILDIFAGIIIGYLYTYNLKREITKDLVKADNKIQDLQKSIDEILKKDQVGQEQNNVEVLQRVNRDECKESSKKIEDCKEEINSIVKFQIENSQMTSTQHFLKNTQNPQRLSKVKPIQYKSPLSSELQSLKNHNTSHTPPVPSKHPSATPSPPTNLNPDKFLKEHLDCVSLVFAIRTLQLKVQYLLAKDACLLSSPSQTQSPLIQPPTQPMKAPSIYQKIQQITKKNSESTKNLKNLRKDLYKL</sequence>
<feature type="transmembrane region" description="Helical" evidence="3">
    <location>
        <begin position="324"/>
        <end position="350"/>
    </location>
</feature>
<feature type="region of interest" description="Disordered" evidence="2">
    <location>
        <begin position="465"/>
        <end position="492"/>
    </location>
</feature>